<dbReference type="InterPro" id="IPR036398">
    <property type="entry name" value="CA_dom_sf"/>
</dbReference>
<accession>A0A6I9WDA6</accession>
<dbReference type="PANTHER" id="PTHR18952">
    <property type="entry name" value="CARBONIC ANHYDRASE"/>
    <property type="match status" value="1"/>
</dbReference>
<dbReference type="Pfam" id="PF00194">
    <property type="entry name" value="Carb_anhydrase"/>
    <property type="match status" value="1"/>
</dbReference>
<dbReference type="InterPro" id="IPR023561">
    <property type="entry name" value="Carbonic_anhydrase_a-class"/>
</dbReference>
<feature type="domain" description="Alpha-carbonic anhydrase" evidence="2">
    <location>
        <begin position="62"/>
        <end position="308"/>
    </location>
</feature>
<dbReference type="PANTHER" id="PTHR18952:SF270">
    <property type="entry name" value="CARBONIC ANHYDRASE"/>
    <property type="match status" value="1"/>
</dbReference>
<comment type="similarity">
    <text evidence="1">Belongs to the alpha-carbonic anhydrase family.</text>
</comment>
<evidence type="ECO:0000313" key="4">
    <source>
        <dbReference type="RefSeq" id="XP_011640280.1"/>
    </source>
</evidence>
<proteinExistence type="inferred from homology"/>
<keyword evidence="3" id="KW-1185">Reference proteome</keyword>
<evidence type="ECO:0000313" key="3">
    <source>
        <dbReference type="Proteomes" id="UP000504615"/>
    </source>
</evidence>
<organism evidence="3 4">
    <name type="scientific">Pogonomyrmex barbatus</name>
    <name type="common">red harvester ant</name>
    <dbReference type="NCBI Taxonomy" id="144034"/>
    <lineage>
        <taxon>Eukaryota</taxon>
        <taxon>Metazoa</taxon>
        <taxon>Ecdysozoa</taxon>
        <taxon>Arthropoda</taxon>
        <taxon>Hexapoda</taxon>
        <taxon>Insecta</taxon>
        <taxon>Pterygota</taxon>
        <taxon>Neoptera</taxon>
        <taxon>Endopterygota</taxon>
        <taxon>Hymenoptera</taxon>
        <taxon>Apocrita</taxon>
        <taxon>Aculeata</taxon>
        <taxon>Formicoidea</taxon>
        <taxon>Formicidae</taxon>
        <taxon>Myrmicinae</taxon>
        <taxon>Pogonomyrmex</taxon>
    </lineage>
</organism>
<dbReference type="OrthoDB" id="429145at2759"/>
<dbReference type="SUPFAM" id="SSF51069">
    <property type="entry name" value="Carbonic anhydrase"/>
    <property type="match status" value="1"/>
</dbReference>
<dbReference type="AlphaFoldDB" id="A0A6I9WDA6"/>
<dbReference type="InterPro" id="IPR001148">
    <property type="entry name" value="CA_dom"/>
</dbReference>
<dbReference type="SMART" id="SM01057">
    <property type="entry name" value="Carb_anhydrase"/>
    <property type="match status" value="1"/>
</dbReference>
<dbReference type="KEGG" id="pbar:105429178"/>
<evidence type="ECO:0000256" key="1">
    <source>
        <dbReference type="ARBA" id="ARBA00010718"/>
    </source>
</evidence>
<name>A0A6I9WDA6_9HYME</name>
<evidence type="ECO:0000259" key="2">
    <source>
        <dbReference type="PROSITE" id="PS51144"/>
    </source>
</evidence>
<dbReference type="Gene3D" id="3.10.200.10">
    <property type="entry name" value="Alpha carbonic anhydrase"/>
    <property type="match status" value="1"/>
</dbReference>
<dbReference type="CDD" id="cd00326">
    <property type="entry name" value="alpha_CA"/>
    <property type="match status" value="1"/>
</dbReference>
<dbReference type="RefSeq" id="XP_011640280.1">
    <property type="nucleotide sequence ID" value="XM_011641978.1"/>
</dbReference>
<protein>
    <submittedName>
        <fullName evidence="4">Carbonic anhydrase 3 isoform X1</fullName>
    </submittedName>
</protein>
<gene>
    <name evidence="4" type="primary">LOC105429178</name>
</gene>
<dbReference type="GO" id="GO:0008270">
    <property type="term" value="F:zinc ion binding"/>
    <property type="evidence" value="ECO:0007669"/>
    <property type="project" value="InterPro"/>
</dbReference>
<dbReference type="PROSITE" id="PS51144">
    <property type="entry name" value="ALPHA_CA_2"/>
    <property type="match status" value="1"/>
</dbReference>
<dbReference type="GeneID" id="105429178"/>
<dbReference type="GO" id="GO:0005737">
    <property type="term" value="C:cytoplasm"/>
    <property type="evidence" value="ECO:0007669"/>
    <property type="project" value="TreeGrafter"/>
</dbReference>
<dbReference type="Proteomes" id="UP000504615">
    <property type="component" value="Unplaced"/>
</dbReference>
<sequence length="338" mass="38450">MRGLNMSASQREICQVDQSDDDRRPSCISTVTGVQYVKMDLDHLMIITLILLDTGLQASDASEWGYWGKYGPNNWPGICTTGKKQSPINIATEDAERIDLGALKFNRYDFAFSGDLINTGHSVQIRLHGVPIHLSGGSLSSVYVLEQMHFHWPAEHTVDGLRDPLELHLVHYDEQYANFSEAAQKENGIAVVAVLFKLDNYDNPELMPIVETAEMVSNWVGHSMLEIRTKLIPLLFLPKDHTTYYHYEGSLTTPNCQESVMWFVMTEKLTVSEAQLSVFRHIESSNGTLKFNYRPIQKLGNRKVYHRLEGYVSASSSITYSFYTVFSILLVRLLREDF</sequence>
<dbReference type="GO" id="GO:0004089">
    <property type="term" value="F:carbonate dehydratase activity"/>
    <property type="evidence" value="ECO:0007669"/>
    <property type="project" value="InterPro"/>
</dbReference>
<reference evidence="4" key="1">
    <citation type="submission" date="2025-08" db="UniProtKB">
        <authorList>
            <consortium name="RefSeq"/>
        </authorList>
    </citation>
    <scope>IDENTIFICATION</scope>
</reference>